<dbReference type="InterPro" id="IPR006157">
    <property type="entry name" value="FolB_dom"/>
</dbReference>
<name>A0A0A0JRU9_9MICO</name>
<evidence type="ECO:0000256" key="2">
    <source>
        <dbReference type="ARBA" id="ARBA00001353"/>
    </source>
</evidence>
<dbReference type="NCBIfam" id="TIGR01498">
    <property type="entry name" value="folK"/>
    <property type="match status" value="1"/>
</dbReference>
<dbReference type="GO" id="GO:0046654">
    <property type="term" value="P:tetrahydrofolate biosynthetic process"/>
    <property type="evidence" value="ECO:0007669"/>
    <property type="project" value="UniProtKB-UniRule"/>
</dbReference>
<evidence type="ECO:0000259" key="14">
    <source>
        <dbReference type="PROSITE" id="PS00794"/>
    </source>
</evidence>
<comment type="similarity">
    <text evidence="6">In the N-terminal section; belongs to the DHNA family.</text>
</comment>
<keyword evidence="7" id="KW-0808">Transferase</keyword>
<evidence type="ECO:0000256" key="7">
    <source>
        <dbReference type="ARBA" id="ARBA00022679"/>
    </source>
</evidence>
<dbReference type="STRING" id="1385519.N801_13130"/>
<dbReference type="AlphaFoldDB" id="A0A0A0JRU9"/>
<comment type="pathway">
    <text evidence="3 13">Cofactor biosynthesis; tetrahydrofolate biosynthesis; 2-amino-4-hydroxy-6-hydroxymethyl-7,8-dihydropteridine diphosphate from 7,8-dihydroneopterin triphosphate: step 3/4.</text>
</comment>
<accession>A0A0A0JRU9</accession>
<protein>
    <recommendedName>
        <fullName evidence="13">Bifunctional folate synthesis protein</fullName>
    </recommendedName>
    <domain>
        <recommendedName>
            <fullName evidence="13">Dihydroneopterin aldolase</fullName>
            <shortName evidence="13">DHNA</shortName>
            <ecNumber evidence="13">4.1.2.25</ecNumber>
        </recommendedName>
        <alternativeName>
            <fullName evidence="13">7,8-dihydroneopterin aldolase</fullName>
        </alternativeName>
    </domain>
    <domain>
        <recommendedName>
            <fullName evidence="13">2-amino-4-hydroxy-6-hydroxymethyldihydropteridine pyrophosphokinase</fullName>
            <ecNumber evidence="13">2.7.6.3</ecNumber>
        </recommendedName>
        <alternativeName>
            <fullName evidence="13">6-hydroxymethyl-7,8-dihydropterin pyrophosphokinase</fullName>
            <shortName evidence="13">PPPK</shortName>
        </alternativeName>
        <alternativeName>
            <fullName evidence="13">7,8-dihydro-6-hydroxymethylpterin pyrophosphokinase</fullName>
            <shortName evidence="13">HPPK</shortName>
        </alternativeName>
    </domain>
</protein>
<evidence type="ECO:0000256" key="10">
    <source>
        <dbReference type="ARBA" id="ARBA00022840"/>
    </source>
</evidence>
<dbReference type="FunFam" id="3.30.1130.10:FF:000003">
    <property type="entry name" value="7,8-dihydroneopterin aldolase"/>
    <property type="match status" value="1"/>
</dbReference>
<dbReference type="EC" id="4.1.2.25" evidence="13"/>
<dbReference type="InterPro" id="IPR035907">
    <property type="entry name" value="Hppk_sf"/>
</dbReference>
<comment type="catalytic activity">
    <reaction evidence="2 13">
        <text>7,8-dihydroneopterin = 6-hydroxymethyl-7,8-dihydropterin + glycolaldehyde</text>
        <dbReference type="Rhea" id="RHEA:10540"/>
        <dbReference type="ChEBI" id="CHEBI:17001"/>
        <dbReference type="ChEBI" id="CHEBI:17071"/>
        <dbReference type="ChEBI" id="CHEBI:44841"/>
        <dbReference type="EC" id="4.1.2.25"/>
    </reaction>
</comment>
<dbReference type="SUPFAM" id="SSF55620">
    <property type="entry name" value="Tetrahydrobiopterin biosynthesis enzymes-like"/>
    <property type="match status" value="1"/>
</dbReference>
<dbReference type="PROSITE" id="PS00794">
    <property type="entry name" value="HPPK"/>
    <property type="match status" value="1"/>
</dbReference>
<keyword evidence="8" id="KW-0547">Nucleotide-binding</keyword>
<dbReference type="eggNOG" id="COG0801">
    <property type="taxonomic scope" value="Bacteria"/>
</dbReference>
<dbReference type="eggNOG" id="COG1539">
    <property type="taxonomic scope" value="Bacteria"/>
</dbReference>
<dbReference type="GO" id="GO:0003848">
    <property type="term" value="F:2-amino-4-hydroxy-6-hydroxymethyldihydropteridine diphosphokinase activity"/>
    <property type="evidence" value="ECO:0007669"/>
    <property type="project" value="UniProtKB-EC"/>
</dbReference>
<dbReference type="Pfam" id="PF02152">
    <property type="entry name" value="FolB"/>
    <property type="match status" value="1"/>
</dbReference>
<dbReference type="Gene3D" id="3.30.1130.10">
    <property type="match status" value="1"/>
</dbReference>
<comment type="catalytic activity">
    <reaction evidence="1">
        <text>6-hydroxymethyl-7,8-dihydropterin + ATP = (7,8-dihydropterin-6-yl)methyl diphosphate + AMP + H(+)</text>
        <dbReference type="Rhea" id="RHEA:11412"/>
        <dbReference type="ChEBI" id="CHEBI:15378"/>
        <dbReference type="ChEBI" id="CHEBI:30616"/>
        <dbReference type="ChEBI" id="CHEBI:44841"/>
        <dbReference type="ChEBI" id="CHEBI:72950"/>
        <dbReference type="ChEBI" id="CHEBI:456215"/>
        <dbReference type="EC" id="2.7.6.3"/>
    </reaction>
</comment>
<evidence type="ECO:0000256" key="6">
    <source>
        <dbReference type="ARBA" id="ARBA00009640"/>
    </source>
</evidence>
<dbReference type="GO" id="GO:0046656">
    <property type="term" value="P:folic acid biosynthetic process"/>
    <property type="evidence" value="ECO:0007669"/>
    <property type="project" value="UniProtKB-UniRule"/>
</dbReference>
<dbReference type="NCBIfam" id="TIGR00526">
    <property type="entry name" value="folB_dom"/>
    <property type="match status" value="1"/>
</dbReference>
<dbReference type="UniPathway" id="UPA00077">
    <property type="reaction ID" value="UER00154"/>
</dbReference>
<dbReference type="Proteomes" id="UP000030013">
    <property type="component" value="Unassembled WGS sequence"/>
</dbReference>
<dbReference type="InterPro" id="IPR006156">
    <property type="entry name" value="Dihydroneopterin_aldolase"/>
</dbReference>
<evidence type="ECO:0000313" key="16">
    <source>
        <dbReference type="Proteomes" id="UP000030013"/>
    </source>
</evidence>
<proteinExistence type="inferred from homology"/>
<comment type="function">
    <text evidence="13">Catalyzes the conversion of 7,8-dihydroneopterin to 6-hydroxymethyl-7,8-dihydropterin.</text>
</comment>
<evidence type="ECO:0000256" key="9">
    <source>
        <dbReference type="ARBA" id="ARBA00022777"/>
    </source>
</evidence>
<dbReference type="InterPro" id="IPR000550">
    <property type="entry name" value="Hppk"/>
</dbReference>
<dbReference type="GO" id="GO:0005524">
    <property type="term" value="F:ATP binding"/>
    <property type="evidence" value="ECO:0007669"/>
    <property type="project" value="UniProtKB-KW"/>
</dbReference>
<evidence type="ECO:0000256" key="3">
    <source>
        <dbReference type="ARBA" id="ARBA00005013"/>
    </source>
</evidence>
<feature type="domain" description="7,8-dihydro-6-hydroxymethylpterin-pyrophosphokinase" evidence="14">
    <location>
        <begin position="205"/>
        <end position="216"/>
    </location>
</feature>
<dbReference type="GO" id="GO:0016301">
    <property type="term" value="F:kinase activity"/>
    <property type="evidence" value="ECO:0007669"/>
    <property type="project" value="UniProtKB-KW"/>
</dbReference>
<keyword evidence="11 13" id="KW-0289">Folate biosynthesis</keyword>
<dbReference type="NCBIfam" id="TIGR00525">
    <property type="entry name" value="folB"/>
    <property type="match status" value="1"/>
</dbReference>
<dbReference type="GO" id="GO:0004150">
    <property type="term" value="F:dihydroneopterin aldolase activity"/>
    <property type="evidence" value="ECO:0007669"/>
    <property type="project" value="UniProtKB-UniRule"/>
</dbReference>
<dbReference type="Gene3D" id="3.30.70.560">
    <property type="entry name" value="7,8-Dihydro-6-hydroxymethylpterin-pyrophosphokinase HPPK"/>
    <property type="match status" value="1"/>
</dbReference>
<dbReference type="PANTHER" id="PTHR43071:SF1">
    <property type="entry name" value="2-AMINO-4-HYDROXY-6-HYDROXYMETHYLDIHYDROPTERIDINE PYROPHOSPHOKINASE"/>
    <property type="match status" value="1"/>
</dbReference>
<evidence type="ECO:0000256" key="13">
    <source>
        <dbReference type="RuleBase" id="RU362079"/>
    </source>
</evidence>
<dbReference type="EMBL" id="AVPL01000051">
    <property type="protein sequence ID" value="KGN40165.1"/>
    <property type="molecule type" value="Genomic_DNA"/>
</dbReference>
<comment type="caution">
    <text evidence="15">The sequence shown here is derived from an EMBL/GenBank/DDBJ whole genome shotgun (WGS) entry which is preliminary data.</text>
</comment>
<keyword evidence="16" id="KW-1185">Reference proteome</keyword>
<dbReference type="SUPFAM" id="SSF55083">
    <property type="entry name" value="6-hydroxymethyl-7,8-dihydropterin pyrophosphokinase, HPPK"/>
    <property type="match status" value="1"/>
</dbReference>
<dbReference type="Pfam" id="PF01288">
    <property type="entry name" value="HPPK"/>
    <property type="match status" value="1"/>
</dbReference>
<gene>
    <name evidence="15" type="ORF">N801_13130</name>
</gene>
<evidence type="ECO:0000256" key="11">
    <source>
        <dbReference type="ARBA" id="ARBA00022909"/>
    </source>
</evidence>
<evidence type="ECO:0000313" key="15">
    <source>
        <dbReference type="EMBL" id="KGN40165.1"/>
    </source>
</evidence>
<dbReference type="CDD" id="cd00483">
    <property type="entry name" value="HPPK"/>
    <property type="match status" value="1"/>
</dbReference>
<evidence type="ECO:0000256" key="8">
    <source>
        <dbReference type="ARBA" id="ARBA00022741"/>
    </source>
</evidence>
<keyword evidence="12 13" id="KW-0456">Lyase</keyword>
<evidence type="ECO:0000256" key="12">
    <source>
        <dbReference type="ARBA" id="ARBA00023239"/>
    </source>
</evidence>
<dbReference type="PANTHER" id="PTHR43071">
    <property type="entry name" value="2-AMINO-4-HYDROXY-6-HYDROXYMETHYLDIHYDROPTERIDINE PYROPHOSPHOKINASE"/>
    <property type="match status" value="1"/>
</dbReference>
<dbReference type="SMART" id="SM00905">
    <property type="entry name" value="FolB"/>
    <property type="match status" value="1"/>
</dbReference>
<dbReference type="EC" id="2.7.6.3" evidence="13"/>
<dbReference type="RefSeq" id="WP_035939534.1">
    <property type="nucleotide sequence ID" value="NZ_AVPL01000051.1"/>
</dbReference>
<sequence length="294" mass="31948">MSDRITLKGVSATGFHGVLEFEKRDGQTFVVDVEMEVDLTQAGTSDDLADTVNYAEVATDVVALVEGESLDLIEALADRIAAKVLTRPLVESVVVTVHKPQAPVGHPFTDVAVTVERLRETPVVIAIGSNMGEPLETIQNAVGALWLALDLKSASRVYETAPVGGPAQSAYLNAVVVGTTQMSPQRLLRTMQDIELEHGRVRKERWGPRTLDLDLIQYGDPVFDTDVRLSTEALTLPHPRAHERAFVLAPWADADAEATLRVDGQPRRVSELLAEVGREGVTLGPDVDLMEDGW</sequence>
<dbReference type="InterPro" id="IPR043133">
    <property type="entry name" value="GTP-CH-I_C/QueF"/>
</dbReference>
<evidence type="ECO:0000256" key="5">
    <source>
        <dbReference type="ARBA" id="ARBA00005708"/>
    </source>
</evidence>
<organism evidence="15 16">
    <name type="scientific">Knoellia aerolata DSM 18566</name>
    <dbReference type="NCBI Taxonomy" id="1385519"/>
    <lineage>
        <taxon>Bacteria</taxon>
        <taxon>Bacillati</taxon>
        <taxon>Actinomycetota</taxon>
        <taxon>Actinomycetes</taxon>
        <taxon>Micrococcales</taxon>
        <taxon>Intrasporangiaceae</taxon>
        <taxon>Knoellia</taxon>
    </lineage>
</organism>
<evidence type="ECO:0000256" key="1">
    <source>
        <dbReference type="ARBA" id="ARBA00000198"/>
    </source>
</evidence>
<comment type="pathway">
    <text evidence="4">Cofactor biosynthesis; tetrahydrofolate biosynthesis; 2-amino-4-hydroxy-6-hydroxymethyl-7,8-dihydropteridine diphosphate from 7,8-dihydroneopterin triphosphate: step 4/4.</text>
</comment>
<reference evidence="15 16" key="1">
    <citation type="submission" date="2013-08" db="EMBL/GenBank/DDBJ databases">
        <title>The genome sequence of Knoellia aerolata.</title>
        <authorList>
            <person name="Zhu W."/>
            <person name="Wang G."/>
        </authorList>
    </citation>
    <scope>NUCLEOTIDE SEQUENCE [LARGE SCALE GENOMIC DNA]</scope>
    <source>
        <strain evidence="15 16">DSM 18566</strain>
    </source>
</reference>
<evidence type="ECO:0000256" key="4">
    <source>
        <dbReference type="ARBA" id="ARBA00005051"/>
    </source>
</evidence>
<comment type="similarity">
    <text evidence="5 13">Belongs to the DHNA family.</text>
</comment>
<keyword evidence="9" id="KW-0418">Kinase</keyword>
<dbReference type="CDD" id="cd00534">
    <property type="entry name" value="DHNA_DHNTPE"/>
    <property type="match status" value="1"/>
</dbReference>
<dbReference type="OrthoDB" id="9808041at2"/>
<keyword evidence="10" id="KW-0067">ATP-binding</keyword>